<reference evidence="1 2" key="1">
    <citation type="submission" date="2019-11" db="EMBL/GenBank/DDBJ databases">
        <title>Genome-resolved metagenomics to study the prevalence of co-infection and intraspecific heterogeneity among plant pathogen metapopulations.</title>
        <authorList>
            <person name="Newberry E."/>
            <person name="Bhandari R."/>
            <person name="Kemble J."/>
            <person name="Sikora E."/>
            <person name="Potnis N."/>
        </authorList>
    </citation>
    <scope>NUCLEOTIDE SEQUENCE [LARGE SCALE GENOMIC DNA]</scope>
    <source>
        <strain evidence="1">Xp_Tom_Tuscaloosa_18b</strain>
    </source>
</reference>
<name>A0A7X5N3C1_XANPE</name>
<evidence type="ECO:0000313" key="1">
    <source>
        <dbReference type="EMBL" id="NEL80522.1"/>
    </source>
</evidence>
<accession>A0A7X5N3C1</accession>
<proteinExistence type="predicted"/>
<dbReference type="EMBL" id="JAAGYU010001656">
    <property type="protein sequence ID" value="NEL80522.1"/>
    <property type="molecule type" value="Genomic_DNA"/>
</dbReference>
<evidence type="ECO:0000313" key="2">
    <source>
        <dbReference type="Proteomes" id="UP000471082"/>
    </source>
</evidence>
<protein>
    <submittedName>
        <fullName evidence="1">Uncharacterized protein</fullName>
    </submittedName>
</protein>
<organism evidence="1 2">
    <name type="scientific">Xanthomonas perforans</name>
    <dbReference type="NCBI Taxonomy" id="442694"/>
    <lineage>
        <taxon>Bacteria</taxon>
        <taxon>Pseudomonadati</taxon>
        <taxon>Pseudomonadota</taxon>
        <taxon>Gammaproteobacteria</taxon>
        <taxon>Lysobacterales</taxon>
        <taxon>Lysobacteraceae</taxon>
        <taxon>Xanthomonas</taxon>
    </lineage>
</organism>
<comment type="caution">
    <text evidence="1">The sequence shown here is derived from an EMBL/GenBank/DDBJ whole genome shotgun (WGS) entry which is preliminary data.</text>
</comment>
<dbReference type="Proteomes" id="UP000471082">
    <property type="component" value="Unassembled WGS sequence"/>
</dbReference>
<sequence>MDLDGTLLNSDILYESVLALLARNPLYLFLLPLWLLRGKAALKRELASRVVLPAETLPYNHQVLELLRTTTQRP</sequence>
<gene>
    <name evidence="1" type="ORF">G3W61_30230</name>
</gene>
<feature type="non-terminal residue" evidence="1">
    <location>
        <position position="74"/>
    </location>
</feature>
<dbReference type="AlphaFoldDB" id="A0A7X5N3C1"/>